<keyword evidence="4" id="KW-0482">Metalloprotease</keyword>
<keyword evidence="4" id="KW-0645">Protease</keyword>
<dbReference type="Gene3D" id="2.60.40.3650">
    <property type="match status" value="1"/>
</dbReference>
<dbReference type="InterPro" id="IPR036034">
    <property type="entry name" value="PDZ_sf"/>
</dbReference>
<feature type="compositionally biased region" description="Basic and acidic residues" evidence="1">
    <location>
        <begin position="601"/>
        <end position="612"/>
    </location>
</feature>
<dbReference type="AlphaFoldDB" id="A0A1H8JDX8"/>
<dbReference type="GO" id="GO:0006508">
    <property type="term" value="P:proteolysis"/>
    <property type="evidence" value="ECO:0007669"/>
    <property type="project" value="UniProtKB-KW"/>
</dbReference>
<dbReference type="InterPro" id="IPR027268">
    <property type="entry name" value="Peptidase_M4/M1_CTD_sf"/>
</dbReference>
<reference evidence="4 5" key="1">
    <citation type="submission" date="2016-10" db="EMBL/GenBank/DDBJ databases">
        <authorList>
            <person name="de Groot N.N."/>
        </authorList>
    </citation>
    <scope>NUCLEOTIDE SEQUENCE [LARGE SCALE GENOMIC DNA]</scope>
    <source>
        <strain evidence="4 5">DSM 15123</strain>
    </source>
</reference>
<dbReference type="OrthoDB" id="9778516at2"/>
<evidence type="ECO:0000256" key="1">
    <source>
        <dbReference type="SAM" id="MobiDB-lite"/>
    </source>
</evidence>
<feature type="region of interest" description="Disordered" evidence="1">
    <location>
        <begin position="593"/>
        <end position="612"/>
    </location>
</feature>
<dbReference type="STRING" id="1121117.SAMN02745977_02034"/>
<dbReference type="PIRSF" id="PIRSF016493">
    <property type="entry name" value="Glycyl_aminpptds"/>
    <property type="match status" value="1"/>
</dbReference>
<keyword evidence="4" id="KW-0378">Hydrolase</keyword>
<dbReference type="Pfam" id="PF17899">
    <property type="entry name" value="Peptidase_M61_N"/>
    <property type="match status" value="1"/>
</dbReference>
<evidence type="ECO:0000259" key="2">
    <source>
        <dbReference type="Pfam" id="PF05299"/>
    </source>
</evidence>
<keyword evidence="5" id="KW-1185">Reference proteome</keyword>
<dbReference type="Gene3D" id="2.30.42.10">
    <property type="match status" value="1"/>
</dbReference>
<dbReference type="InterPro" id="IPR007963">
    <property type="entry name" value="Peptidase_M61_catalytic"/>
</dbReference>
<dbReference type="InterPro" id="IPR024191">
    <property type="entry name" value="Peptidase_M61"/>
</dbReference>
<feature type="domain" description="Peptidase M61 catalytic" evidence="2">
    <location>
        <begin position="284"/>
        <end position="400"/>
    </location>
</feature>
<feature type="domain" description="Peptidase M61 N-terminal" evidence="3">
    <location>
        <begin position="15"/>
        <end position="183"/>
    </location>
</feature>
<evidence type="ECO:0000313" key="4">
    <source>
        <dbReference type="EMBL" id="SEN78398.1"/>
    </source>
</evidence>
<dbReference type="InterPro" id="IPR040756">
    <property type="entry name" value="Peptidase_M61_N"/>
</dbReference>
<dbReference type="Pfam" id="PF05299">
    <property type="entry name" value="Peptidase_M61"/>
    <property type="match status" value="1"/>
</dbReference>
<dbReference type="Gene3D" id="1.10.390.10">
    <property type="entry name" value="Neutral Protease Domain 2"/>
    <property type="match status" value="1"/>
</dbReference>
<protein>
    <submittedName>
        <fullName evidence="4">Predicted metalloprotease, contains C-terminal PDZ domain</fullName>
    </submittedName>
</protein>
<name>A0A1H8JDX8_9BURK</name>
<organism evidence="4 5">
    <name type="scientific">Brachymonas denitrificans DSM 15123</name>
    <dbReference type="NCBI Taxonomy" id="1121117"/>
    <lineage>
        <taxon>Bacteria</taxon>
        <taxon>Pseudomonadati</taxon>
        <taxon>Pseudomonadota</taxon>
        <taxon>Betaproteobacteria</taxon>
        <taxon>Burkholderiales</taxon>
        <taxon>Comamonadaceae</taxon>
        <taxon>Brachymonas</taxon>
    </lineage>
</organism>
<sequence length="612" mass="68325">MSKHKPSLAAGVPLHYRVSAPEPHTHLFHVTLLVAEPTIRQEVTLPVWIPGSYLVREFSKHLQCLEASQNGKPCAIRQLDKQRWQIACLPGAPLELRYQVYAHDDSVRTAWLDAARGFFNPTSLCLQVCGQTHVPHLIEVASPNKQWRLATGLSARDTGKRGFGSYLAPDYDTLADSPFEMGDFWSADFNVCGVPHRFVIASPPPAFDGERLIADTRRICEAAMRFWHGERPAKAVPFQRYVFMLRTVDEGYGGLEHLNSTALIAGRKALPRPGETPGDDYITLLGLISHEYFHAWNVKRLRPAELVPYHYGRENYTDLLWFFEGFTSYYDDLLLLRAGCVDVAGYLKQLNKAVDSVQAMPGRAIHSLAQASFEAWTKYYRQDANTPNATVSYYTKGALLGLCLDLTLRQEGRTSLDAVMRALYQRCYAKQKPLRGMSEGDVAAVLQELGGRSFARELREWVHGTDELPLEKLLRRAGVRIVQSPAPLARQWGLRCKEGASISVQGVARGGAAEHAGMAAGDEWLGIELADADVAKGSHAAWRVGNLADVQAYLPPGRKPQERRCTALVARDRMLLRLPLTLPAEAVQQWKLEPAASQRKKAGERQKGWPWA</sequence>
<accession>A0A1H8JDX8</accession>
<dbReference type="EMBL" id="FOCW01000006">
    <property type="protein sequence ID" value="SEN78398.1"/>
    <property type="molecule type" value="Genomic_DNA"/>
</dbReference>
<dbReference type="RefSeq" id="WP_091817444.1">
    <property type="nucleotide sequence ID" value="NZ_FOCW01000006.1"/>
</dbReference>
<dbReference type="GO" id="GO:0008237">
    <property type="term" value="F:metallopeptidase activity"/>
    <property type="evidence" value="ECO:0007669"/>
    <property type="project" value="UniProtKB-KW"/>
</dbReference>
<gene>
    <name evidence="4" type="ORF">SAMN02745977_02034</name>
</gene>
<dbReference type="Proteomes" id="UP000199531">
    <property type="component" value="Unassembled WGS sequence"/>
</dbReference>
<proteinExistence type="predicted"/>
<dbReference type="SUPFAM" id="SSF55486">
    <property type="entry name" value="Metalloproteases ('zincins'), catalytic domain"/>
    <property type="match status" value="1"/>
</dbReference>
<evidence type="ECO:0000313" key="5">
    <source>
        <dbReference type="Proteomes" id="UP000199531"/>
    </source>
</evidence>
<evidence type="ECO:0000259" key="3">
    <source>
        <dbReference type="Pfam" id="PF17899"/>
    </source>
</evidence>